<dbReference type="PANTHER" id="PTHR30574:SF1">
    <property type="entry name" value="SULPHUR TRANSPORT DOMAIN-CONTAINING PROTEIN"/>
    <property type="match status" value="1"/>
</dbReference>
<evidence type="ECO:0000256" key="1">
    <source>
        <dbReference type="ARBA" id="ARBA00004429"/>
    </source>
</evidence>
<dbReference type="Pfam" id="PF20398">
    <property type="entry name" value="DUF6691"/>
    <property type="match status" value="1"/>
</dbReference>
<feature type="chain" id="PRO_5013369121" evidence="10">
    <location>
        <begin position="21"/>
        <end position="337"/>
    </location>
</feature>
<organism evidence="11 12">
    <name type="scientific">Fistulifera solaris</name>
    <name type="common">Oleaginous diatom</name>
    <dbReference type="NCBI Taxonomy" id="1519565"/>
    <lineage>
        <taxon>Eukaryota</taxon>
        <taxon>Sar</taxon>
        <taxon>Stramenopiles</taxon>
        <taxon>Ochrophyta</taxon>
        <taxon>Bacillariophyta</taxon>
        <taxon>Bacillariophyceae</taxon>
        <taxon>Bacillariophycidae</taxon>
        <taxon>Naviculales</taxon>
        <taxon>Naviculaceae</taxon>
        <taxon>Fistulifera</taxon>
    </lineage>
</organism>
<protein>
    <submittedName>
        <fullName evidence="11">Uncharacterized protein</fullName>
    </submittedName>
</protein>
<keyword evidence="6 9" id="KW-1133">Transmembrane helix</keyword>
<accession>A0A1Z5J8C3</accession>
<feature type="region of interest" description="Disordered" evidence="8">
    <location>
        <begin position="153"/>
        <end position="172"/>
    </location>
</feature>
<evidence type="ECO:0000313" key="11">
    <source>
        <dbReference type="EMBL" id="GAX10240.1"/>
    </source>
</evidence>
<keyword evidence="2" id="KW-0813">Transport</keyword>
<dbReference type="OrthoDB" id="46116at2759"/>
<name>A0A1Z5J8C3_FISSO</name>
<dbReference type="GO" id="GO:0005886">
    <property type="term" value="C:plasma membrane"/>
    <property type="evidence" value="ECO:0007669"/>
    <property type="project" value="UniProtKB-SubCell"/>
</dbReference>
<keyword evidence="7 9" id="KW-0472">Membrane</keyword>
<keyword evidence="12" id="KW-1185">Reference proteome</keyword>
<dbReference type="Pfam" id="PF04143">
    <property type="entry name" value="Sulf_transp"/>
    <property type="match status" value="1"/>
</dbReference>
<feature type="transmembrane region" description="Helical" evidence="9">
    <location>
        <begin position="305"/>
        <end position="330"/>
    </location>
</feature>
<proteinExistence type="predicted"/>
<dbReference type="EMBL" id="BDSP01000016">
    <property type="protein sequence ID" value="GAX10240.1"/>
    <property type="molecule type" value="Genomic_DNA"/>
</dbReference>
<keyword evidence="4" id="KW-0997">Cell inner membrane</keyword>
<evidence type="ECO:0000256" key="7">
    <source>
        <dbReference type="ARBA" id="ARBA00023136"/>
    </source>
</evidence>
<comment type="subcellular location">
    <subcellularLocation>
        <location evidence="1">Cell inner membrane</location>
        <topology evidence="1">Multi-pass membrane protein</topology>
    </subcellularLocation>
</comment>
<keyword evidence="10" id="KW-0732">Signal</keyword>
<dbReference type="AlphaFoldDB" id="A0A1Z5J8C3"/>
<feature type="transmembrane region" description="Helical" evidence="9">
    <location>
        <begin position="77"/>
        <end position="95"/>
    </location>
</feature>
<keyword evidence="3" id="KW-1003">Cell membrane</keyword>
<feature type="transmembrane region" description="Helical" evidence="9">
    <location>
        <begin position="276"/>
        <end position="299"/>
    </location>
</feature>
<evidence type="ECO:0000256" key="2">
    <source>
        <dbReference type="ARBA" id="ARBA00022448"/>
    </source>
</evidence>
<dbReference type="InterPro" id="IPR046513">
    <property type="entry name" value="DUF6691"/>
</dbReference>
<dbReference type="InterPro" id="IPR007272">
    <property type="entry name" value="Sulf_transp_TsuA/YedE"/>
</dbReference>
<evidence type="ECO:0000256" key="10">
    <source>
        <dbReference type="SAM" id="SignalP"/>
    </source>
</evidence>
<evidence type="ECO:0000313" key="12">
    <source>
        <dbReference type="Proteomes" id="UP000198406"/>
    </source>
</evidence>
<evidence type="ECO:0000256" key="3">
    <source>
        <dbReference type="ARBA" id="ARBA00022475"/>
    </source>
</evidence>
<evidence type="ECO:0000256" key="8">
    <source>
        <dbReference type="SAM" id="MobiDB-lite"/>
    </source>
</evidence>
<evidence type="ECO:0000256" key="9">
    <source>
        <dbReference type="SAM" id="Phobius"/>
    </source>
</evidence>
<feature type="transmembrane region" description="Helical" evidence="9">
    <location>
        <begin position="231"/>
        <end position="255"/>
    </location>
</feature>
<feature type="signal peptide" evidence="10">
    <location>
        <begin position="1"/>
        <end position="20"/>
    </location>
</feature>
<sequence>MTWKLAFLSSFLLFSNLVLGAYLEGDERFGKDVSIPIPSIIGYVLAGGLVGFGTRLSNGCTTGHGVCGMARLSVRSVAAVCTFMITGIGTAVLTAPDNHVTRNFTEFLRTDDVPQQPMQWLGSIISMVIVLPTILAIFRLVAMKEEIKKTSSISQTKSINPSKDKTTQSEDDYACNPDVDLRDDRHKIIPAATGGLVFALGLAVSGMVYQGKVLGFLNLYLLSNGTYDPTLLLVMGGACLVSFLAYQFVSGWGVLSHPYWTRTCPLTAKKFSVPSSTVIDAPLFLGAACFGAGWGLAGICPGPAIYLAAIGTPSVISYWWPAFLVGSLIAHKLKERS</sequence>
<evidence type="ECO:0000256" key="4">
    <source>
        <dbReference type="ARBA" id="ARBA00022519"/>
    </source>
</evidence>
<dbReference type="PANTHER" id="PTHR30574">
    <property type="entry name" value="INNER MEMBRANE PROTEIN YEDE"/>
    <property type="match status" value="1"/>
</dbReference>
<dbReference type="InParanoid" id="A0A1Z5J8C3"/>
<evidence type="ECO:0000256" key="5">
    <source>
        <dbReference type="ARBA" id="ARBA00022692"/>
    </source>
</evidence>
<gene>
    <name evidence="11" type="ORF">FisN_3Lh439</name>
</gene>
<dbReference type="Proteomes" id="UP000198406">
    <property type="component" value="Unassembled WGS sequence"/>
</dbReference>
<reference evidence="11 12" key="1">
    <citation type="journal article" date="2015" name="Plant Cell">
        <title>Oil accumulation by the oleaginous diatom Fistulifera solaris as revealed by the genome and transcriptome.</title>
        <authorList>
            <person name="Tanaka T."/>
            <person name="Maeda Y."/>
            <person name="Veluchamy A."/>
            <person name="Tanaka M."/>
            <person name="Abida H."/>
            <person name="Marechal E."/>
            <person name="Bowler C."/>
            <person name="Muto M."/>
            <person name="Sunaga Y."/>
            <person name="Tanaka M."/>
            <person name="Yoshino T."/>
            <person name="Taniguchi T."/>
            <person name="Fukuda Y."/>
            <person name="Nemoto M."/>
            <person name="Matsumoto M."/>
            <person name="Wong P.S."/>
            <person name="Aburatani S."/>
            <person name="Fujibuchi W."/>
        </authorList>
    </citation>
    <scope>NUCLEOTIDE SEQUENCE [LARGE SCALE GENOMIC DNA]</scope>
    <source>
        <strain evidence="11 12">JPCC DA0580</strain>
    </source>
</reference>
<keyword evidence="5 9" id="KW-0812">Transmembrane</keyword>
<feature type="transmembrane region" description="Helical" evidence="9">
    <location>
        <begin position="188"/>
        <end position="211"/>
    </location>
</feature>
<evidence type="ECO:0000256" key="6">
    <source>
        <dbReference type="ARBA" id="ARBA00022989"/>
    </source>
</evidence>
<feature type="transmembrane region" description="Helical" evidence="9">
    <location>
        <begin position="36"/>
        <end position="56"/>
    </location>
</feature>
<feature type="transmembrane region" description="Helical" evidence="9">
    <location>
        <begin position="120"/>
        <end position="142"/>
    </location>
</feature>
<comment type="caution">
    <text evidence="11">The sequence shown here is derived from an EMBL/GenBank/DDBJ whole genome shotgun (WGS) entry which is preliminary data.</text>
</comment>